<keyword evidence="5" id="KW-1185">Reference proteome</keyword>
<dbReference type="Pfam" id="PF00801">
    <property type="entry name" value="PKD"/>
    <property type="match status" value="1"/>
</dbReference>
<dbReference type="InterPro" id="IPR013783">
    <property type="entry name" value="Ig-like_fold"/>
</dbReference>
<keyword evidence="2" id="KW-0472">Membrane</keyword>
<dbReference type="Pfam" id="PF18911">
    <property type="entry name" value="PKD_4"/>
    <property type="match status" value="1"/>
</dbReference>
<feature type="compositionally biased region" description="Low complexity" evidence="1">
    <location>
        <begin position="442"/>
        <end position="456"/>
    </location>
</feature>
<dbReference type="SMART" id="SM00089">
    <property type="entry name" value="PKD"/>
    <property type="match status" value="2"/>
</dbReference>
<feature type="transmembrane region" description="Helical" evidence="2">
    <location>
        <begin position="20"/>
        <end position="39"/>
    </location>
</feature>
<proteinExistence type="predicted"/>
<evidence type="ECO:0000313" key="5">
    <source>
        <dbReference type="Proteomes" id="UP000186914"/>
    </source>
</evidence>
<feature type="region of interest" description="Disordered" evidence="1">
    <location>
        <begin position="43"/>
        <end position="80"/>
    </location>
</feature>
<dbReference type="InterPro" id="IPR000601">
    <property type="entry name" value="PKD_dom"/>
</dbReference>
<evidence type="ECO:0000313" key="4">
    <source>
        <dbReference type="EMBL" id="SIR82411.1"/>
    </source>
</evidence>
<feature type="compositionally biased region" description="Gly residues" evidence="1">
    <location>
        <begin position="630"/>
        <end position="641"/>
    </location>
</feature>
<feature type="compositionally biased region" description="Low complexity" evidence="1">
    <location>
        <begin position="827"/>
        <end position="850"/>
    </location>
</feature>
<evidence type="ECO:0000256" key="2">
    <source>
        <dbReference type="SAM" id="Phobius"/>
    </source>
</evidence>
<keyword evidence="2" id="KW-1133">Transmembrane helix</keyword>
<feature type="region of interest" description="Disordered" evidence="1">
    <location>
        <begin position="797"/>
        <end position="853"/>
    </location>
</feature>
<feature type="region of interest" description="Disordered" evidence="1">
    <location>
        <begin position="436"/>
        <end position="464"/>
    </location>
</feature>
<reference evidence="5" key="1">
    <citation type="submission" date="2017-01" db="EMBL/GenBank/DDBJ databases">
        <authorList>
            <person name="Varghese N."/>
            <person name="Submissions S."/>
        </authorList>
    </citation>
    <scope>NUCLEOTIDE SEQUENCE [LARGE SCALE GENOMIC DNA]</scope>
    <source>
        <strain evidence="5">CGMCC 1.7737</strain>
    </source>
</reference>
<dbReference type="OrthoDB" id="8638at2157"/>
<dbReference type="EMBL" id="FTNO01000005">
    <property type="protein sequence ID" value="SIR82411.1"/>
    <property type="molecule type" value="Genomic_DNA"/>
</dbReference>
<gene>
    <name evidence="4" type="ORF">SAMN05421858_3972</name>
</gene>
<feature type="compositionally biased region" description="Low complexity" evidence="1">
    <location>
        <begin position="43"/>
        <end position="75"/>
    </location>
</feature>
<dbReference type="CDD" id="cd00146">
    <property type="entry name" value="PKD"/>
    <property type="match status" value="2"/>
</dbReference>
<dbReference type="Proteomes" id="UP000186914">
    <property type="component" value="Unassembled WGS sequence"/>
</dbReference>
<evidence type="ECO:0000259" key="3">
    <source>
        <dbReference type="PROSITE" id="PS50093"/>
    </source>
</evidence>
<dbReference type="RefSeq" id="WP_076431858.1">
    <property type="nucleotide sequence ID" value="NZ_FTNO01000005.1"/>
</dbReference>
<accession>A0A1N7E2Y7</accession>
<evidence type="ECO:0000256" key="1">
    <source>
        <dbReference type="SAM" id="MobiDB-lite"/>
    </source>
</evidence>
<organism evidence="4 5">
    <name type="scientific">Haladaptatus litoreus</name>
    <dbReference type="NCBI Taxonomy" id="553468"/>
    <lineage>
        <taxon>Archaea</taxon>
        <taxon>Methanobacteriati</taxon>
        <taxon>Methanobacteriota</taxon>
        <taxon>Stenosarchaea group</taxon>
        <taxon>Halobacteria</taxon>
        <taxon>Halobacteriales</taxon>
        <taxon>Haladaptataceae</taxon>
        <taxon>Haladaptatus</taxon>
    </lineage>
</organism>
<dbReference type="Gene3D" id="2.60.40.10">
    <property type="entry name" value="Immunoglobulins"/>
    <property type="match status" value="2"/>
</dbReference>
<dbReference type="InterPro" id="IPR035986">
    <property type="entry name" value="PKD_dom_sf"/>
</dbReference>
<feature type="domain" description="PKD" evidence="3">
    <location>
        <begin position="442"/>
        <end position="523"/>
    </location>
</feature>
<sequence length="879" mass="91950">MISRIHSDADSTDLISGRTITSIVVVAIVLFSAVAPAVAHVPTTASEPTPATMTDPTTPLAASTQTTTTGRLTTADGSPLTGDSVWSFDGGTHQYASTDETGSFSLDEDGTVGFYQQTDDHYWQRDGVADMYEICHSLENMGKITIPNAHVLDVRVLDADGNPVSDVSVRLRDHAADSSASVGIVGETNEDGFYRADSAPFTGVEVAGNVSIAVRSPATQERFVQRQYRRNLPVTNEQTLTIRLDEGKETIDVSGSFSRFDGTPTSGSVDIRTERTFADTENRSFALDDSGALDATLPFNQQLEGMTFHHVSFAQSDFRHDGAPDLFAVDRIDGTESVDFDQQLPQAHTTALSVTDDDGMPVANADVTVTHRSPTGATASKTFRTDENGRLAADESPGLELAGRVIIRVSPPDSDRFVGGAVRSLDVRDSTNVSVSLDEAPPELSGLSGPSSVELGDSTSLTADASGAVSEYRWDFDGDGLTDETTTKPTVSHSYAEIGTFSSTVTAVADDGATASTSETISVADTRAPTANISVPPMILSGVPVTFSAEETADEGKIARYVWEFDDGTTKETNSPTVSNTFETVGLQTLRVTAYDDAGNADSAARTFEIGNWSEEGGGAPGNNSSAGNGTDGGAGGAGGGGGAGFSEAIVETSHGDDGVAIDVLNGRDGETAWADLSGEETAAVSFTEVGIEFDRNDANIAITADGNSVDDASDAPENALALLDLRERYVRTGDVDSATVRFSVSPAKLPAGAALSDVIVSQRRGGEWRTVRSTRDGAEFSATVSAFSTIAVSVAGENAETEPDSGTGTETNSPDDRQSDSPESNTDTQTTNAAKTTPTVTTTGTAQTQDVLSNGQPGFGFVVALIELVVLARERQRL</sequence>
<dbReference type="PROSITE" id="PS50093">
    <property type="entry name" value="PKD"/>
    <property type="match status" value="2"/>
</dbReference>
<keyword evidence="2" id="KW-0812">Transmembrane</keyword>
<protein>
    <submittedName>
        <fullName evidence="4">PKD repeat-containing protein</fullName>
    </submittedName>
</protein>
<dbReference type="InterPro" id="IPR022409">
    <property type="entry name" value="PKD/Chitinase_dom"/>
</dbReference>
<feature type="region of interest" description="Disordered" evidence="1">
    <location>
        <begin position="612"/>
        <end position="641"/>
    </location>
</feature>
<dbReference type="AlphaFoldDB" id="A0A1N7E2Y7"/>
<feature type="domain" description="PKD" evidence="3">
    <location>
        <begin position="528"/>
        <end position="610"/>
    </location>
</feature>
<dbReference type="SUPFAM" id="SSF49299">
    <property type="entry name" value="PKD domain"/>
    <property type="match status" value="2"/>
</dbReference>
<name>A0A1N7E2Y7_9EURY</name>